<dbReference type="InterPro" id="IPR002372">
    <property type="entry name" value="PQQ_rpt_dom"/>
</dbReference>
<evidence type="ECO:0000313" key="6">
    <source>
        <dbReference type="Proteomes" id="UP000609651"/>
    </source>
</evidence>
<dbReference type="Gene3D" id="2.140.10.10">
    <property type="entry name" value="Quinoprotein alcohol dehydrogenase-like superfamily"/>
    <property type="match status" value="1"/>
</dbReference>
<dbReference type="InterPro" id="IPR011047">
    <property type="entry name" value="Quinoprotein_ADH-like_sf"/>
</dbReference>
<dbReference type="SMART" id="SM00564">
    <property type="entry name" value="PQQ"/>
    <property type="match status" value="6"/>
</dbReference>
<protein>
    <submittedName>
        <fullName evidence="5">Quinoprotein glucose dehydrogenase</fullName>
        <ecNumber evidence="5">1.1.5.2</ecNumber>
    </submittedName>
</protein>
<proteinExistence type="inferred from homology"/>
<dbReference type="SUPFAM" id="SSF50998">
    <property type="entry name" value="Quinoprotein alcohol dehydrogenase-like"/>
    <property type="match status" value="1"/>
</dbReference>
<dbReference type="Pfam" id="PF01011">
    <property type="entry name" value="PQQ"/>
    <property type="match status" value="1"/>
</dbReference>
<keyword evidence="3 5" id="KW-0560">Oxidoreductase</keyword>
<comment type="cofactor">
    <cofactor evidence="1">
        <name>pyrroloquinoline quinone</name>
        <dbReference type="ChEBI" id="CHEBI:58442"/>
    </cofactor>
</comment>
<accession>A0ABX1VFH1</accession>
<dbReference type="InterPro" id="IPR017511">
    <property type="entry name" value="PQQ_mDH"/>
</dbReference>
<evidence type="ECO:0000256" key="2">
    <source>
        <dbReference type="ARBA" id="ARBA00008156"/>
    </source>
</evidence>
<gene>
    <name evidence="5" type="primary">gcd</name>
    <name evidence="5" type="ORF">LzC2_20970</name>
</gene>
<dbReference type="InterPro" id="IPR018391">
    <property type="entry name" value="PQQ_b-propeller_rpt"/>
</dbReference>
<dbReference type="EC" id="1.1.5.2" evidence="5"/>
<evidence type="ECO:0000256" key="1">
    <source>
        <dbReference type="ARBA" id="ARBA00001931"/>
    </source>
</evidence>
<comment type="caution">
    <text evidence="5">The sequence shown here is derived from an EMBL/GenBank/DDBJ whole genome shotgun (WGS) entry which is preliminary data.</text>
</comment>
<evidence type="ECO:0000313" key="5">
    <source>
        <dbReference type="EMBL" id="NNJ26018.1"/>
    </source>
</evidence>
<dbReference type="EMBL" id="WTPX01000058">
    <property type="protein sequence ID" value="NNJ26018.1"/>
    <property type="molecule type" value="Genomic_DNA"/>
</dbReference>
<dbReference type="GO" id="GO:0008876">
    <property type="term" value="F:quinoprotein glucose dehydrogenase activity"/>
    <property type="evidence" value="ECO:0007669"/>
    <property type="project" value="UniProtKB-EC"/>
</dbReference>
<reference evidence="5 6" key="1">
    <citation type="journal article" date="2020" name="Syst. Appl. Microbiol.">
        <title>Alienimonas chondri sp. nov., a novel planctomycete isolated from the biofilm of the red alga Chondrus crispus.</title>
        <authorList>
            <person name="Vitorino I."/>
            <person name="Albuquerque L."/>
            <person name="Wiegand S."/>
            <person name="Kallscheuer N."/>
            <person name="da Costa M.S."/>
            <person name="Lobo-da-Cunha A."/>
            <person name="Jogler C."/>
            <person name="Lage O.M."/>
        </authorList>
    </citation>
    <scope>NUCLEOTIDE SEQUENCE [LARGE SCALE GENOMIC DNA]</scope>
    <source>
        <strain evidence="5 6">LzC2</strain>
    </source>
</reference>
<name>A0ABX1VFH1_9PLAN</name>
<evidence type="ECO:0000259" key="4">
    <source>
        <dbReference type="Pfam" id="PF01011"/>
    </source>
</evidence>
<dbReference type="PANTHER" id="PTHR32303">
    <property type="entry name" value="QUINOPROTEIN ALCOHOL DEHYDROGENASE (CYTOCHROME C)"/>
    <property type="match status" value="1"/>
</dbReference>
<organism evidence="5 6">
    <name type="scientific">Alienimonas chondri</name>
    <dbReference type="NCBI Taxonomy" id="2681879"/>
    <lineage>
        <taxon>Bacteria</taxon>
        <taxon>Pseudomonadati</taxon>
        <taxon>Planctomycetota</taxon>
        <taxon>Planctomycetia</taxon>
        <taxon>Planctomycetales</taxon>
        <taxon>Planctomycetaceae</taxon>
        <taxon>Alienimonas</taxon>
    </lineage>
</organism>
<evidence type="ECO:0000256" key="3">
    <source>
        <dbReference type="ARBA" id="ARBA00023002"/>
    </source>
</evidence>
<dbReference type="CDD" id="cd10280">
    <property type="entry name" value="PQQ_mGDH"/>
    <property type="match status" value="1"/>
</dbReference>
<dbReference type="RefSeq" id="WP_206678654.1">
    <property type="nucleotide sequence ID" value="NZ_WTPX01000058.1"/>
</dbReference>
<comment type="similarity">
    <text evidence="2">Belongs to the bacterial PQQ dehydrogenase family.</text>
</comment>
<dbReference type="Proteomes" id="UP000609651">
    <property type="component" value="Unassembled WGS sequence"/>
</dbReference>
<dbReference type="PANTHER" id="PTHR32303:SF4">
    <property type="entry name" value="QUINOPROTEIN GLUCOSE DEHYDROGENASE"/>
    <property type="match status" value="1"/>
</dbReference>
<keyword evidence="6" id="KW-1185">Reference proteome</keyword>
<sequence>MNVLASLLLLVGPTADPLSDPADWPAVGGDRGGMRFSELNQIDRSNVGRLEQAWVWHTGDLVDRPGKTIECTPLVVDGTMYVSTNYLRVAALDAATGEERWSFDPLRDHPFPIQPTSGGVNRGVAWWSDGEPDGERRILHGTSDGRLFSLDARTGKLDPNFGEGGVRDLRTELPPAARRLPYGPTSAPAIFEDIVILGVSNGEGPGVAAPGDIRAFDVRTGAQLWSFRTVPAPGEFGNDTWADDSWKNRGGANAWGGVNVDVDRGLVFCGTGSAAFDFYGGDRHGENLFANCVLALNARTGERVWHFQTLHHDLWDHDLPTPPVLATVERDGKPIAAAAQVTKTGYLFLFNRETGEPLFDVEERPAPPSDVPGEQAWPTQPTPVKPPPFAARHLDESNLTKIGEANRRSAMEQLKKFRHGPGNAPPSLQGTIVTPGTHGGANWSGAAFDPTSGYLIVNSTNLPNIMQLVPASANNRYRYGHAGYDQFRDHEGYPAIEPPWGLLTAIDLNSGEFAWQVPLGEYPELTARGVPLTGTENFGGPIVTAGGLIFIAGTRDERLRAFDAATGEEVWSAALPAGGYATPCTYAVNGRQYVAIACGGAGKLGTAAGDAFVAFALPEEPNR</sequence>
<feature type="domain" description="Pyrrolo-quinoline quinone repeat" evidence="4">
    <location>
        <begin position="24"/>
        <end position="594"/>
    </location>
</feature>